<dbReference type="SUPFAM" id="SSF51735">
    <property type="entry name" value="NAD(P)-binding Rossmann-fold domains"/>
    <property type="match status" value="1"/>
</dbReference>
<organism evidence="8 9">
    <name type="scientific">Pachysolen tannophilus NRRL Y-2460</name>
    <dbReference type="NCBI Taxonomy" id="669874"/>
    <lineage>
        <taxon>Eukaryota</taxon>
        <taxon>Fungi</taxon>
        <taxon>Dikarya</taxon>
        <taxon>Ascomycota</taxon>
        <taxon>Saccharomycotina</taxon>
        <taxon>Pichiomycetes</taxon>
        <taxon>Pachysolenaceae</taxon>
        <taxon>Pachysolen</taxon>
    </lineage>
</organism>
<dbReference type="InterPro" id="IPR050984">
    <property type="entry name" value="Gfo/Idh/MocA_domain"/>
</dbReference>
<reference evidence="9" key="1">
    <citation type="submission" date="2016-05" db="EMBL/GenBank/DDBJ databases">
        <title>Comparative genomics of biotechnologically important yeasts.</title>
        <authorList>
            <consortium name="DOE Joint Genome Institute"/>
            <person name="Riley R."/>
            <person name="Haridas S."/>
            <person name="Wolfe K.H."/>
            <person name="Lopes M.R."/>
            <person name="Hittinger C.T."/>
            <person name="Goker M."/>
            <person name="Salamov A."/>
            <person name="Wisecaver J."/>
            <person name="Long T.M."/>
            <person name="Aerts A.L."/>
            <person name="Barry K."/>
            <person name="Choi C."/>
            <person name="Clum A."/>
            <person name="Coughlan A.Y."/>
            <person name="Deshpande S."/>
            <person name="Douglass A.P."/>
            <person name="Hanson S.J."/>
            <person name="Klenk H.-P."/>
            <person name="Labutti K."/>
            <person name="Lapidus A."/>
            <person name="Lindquist E."/>
            <person name="Lipzen A."/>
            <person name="Meier-Kolthoff J.P."/>
            <person name="Ohm R.A."/>
            <person name="Otillar R.P."/>
            <person name="Pangilinan J."/>
            <person name="Peng Y."/>
            <person name="Rokas A."/>
            <person name="Rosa C.A."/>
            <person name="Scheuner C."/>
            <person name="Sibirny A.A."/>
            <person name="Slot J.C."/>
            <person name="Stielow J.B."/>
            <person name="Sun H."/>
            <person name="Kurtzman C.P."/>
            <person name="Blackwell M."/>
            <person name="Grigoriev I.V."/>
            <person name="Jeffries T.W."/>
        </authorList>
    </citation>
    <scope>NUCLEOTIDE SEQUENCE [LARGE SCALE GENOMIC DNA]</scope>
    <source>
        <strain evidence="9">NRRL Y-2460</strain>
    </source>
</reference>
<dbReference type="OrthoDB" id="2129491at2759"/>
<dbReference type="InterPro" id="IPR055170">
    <property type="entry name" value="GFO_IDH_MocA-like_dom"/>
</dbReference>
<comment type="similarity">
    <text evidence="1">Belongs to the Gfo/Idh/MocA family.</text>
</comment>
<proteinExistence type="inferred from homology"/>
<evidence type="ECO:0000256" key="5">
    <source>
        <dbReference type="ARBA" id="ARBA00049233"/>
    </source>
</evidence>
<accession>A0A1E4TVF5</accession>
<comment type="catalytic activity">
    <reaction evidence="5">
        <text>D-xylose + NADP(+) = D-xylono-1,5-lactone + NADPH + H(+)</text>
        <dbReference type="Rhea" id="RHEA:22000"/>
        <dbReference type="ChEBI" id="CHEBI:15378"/>
        <dbReference type="ChEBI" id="CHEBI:15867"/>
        <dbReference type="ChEBI" id="CHEBI:53455"/>
        <dbReference type="ChEBI" id="CHEBI:57783"/>
        <dbReference type="ChEBI" id="CHEBI:58349"/>
        <dbReference type="EC" id="1.1.1.179"/>
    </reaction>
</comment>
<dbReference type="InterPro" id="IPR036291">
    <property type="entry name" value="NAD(P)-bd_dom_sf"/>
</dbReference>
<feature type="domain" description="GFO/IDH/MocA-like oxidoreductase" evidence="7">
    <location>
        <begin position="158"/>
        <end position="275"/>
    </location>
</feature>
<dbReference type="GO" id="GO:0000166">
    <property type="term" value="F:nucleotide binding"/>
    <property type="evidence" value="ECO:0007669"/>
    <property type="project" value="InterPro"/>
</dbReference>
<evidence type="ECO:0000256" key="3">
    <source>
        <dbReference type="ARBA" id="ARBA00038984"/>
    </source>
</evidence>
<dbReference type="Pfam" id="PF22725">
    <property type="entry name" value="GFO_IDH_MocA_C3"/>
    <property type="match status" value="1"/>
</dbReference>
<evidence type="ECO:0000313" key="9">
    <source>
        <dbReference type="Proteomes" id="UP000094236"/>
    </source>
</evidence>
<dbReference type="Gene3D" id="3.30.360.10">
    <property type="entry name" value="Dihydrodipicolinate Reductase, domain 2"/>
    <property type="match status" value="1"/>
</dbReference>
<dbReference type="STRING" id="669874.A0A1E4TVF5"/>
<dbReference type="SUPFAM" id="SSF55347">
    <property type="entry name" value="Glyceraldehyde-3-phosphate dehydrogenase-like, C-terminal domain"/>
    <property type="match status" value="1"/>
</dbReference>
<evidence type="ECO:0000313" key="8">
    <source>
        <dbReference type="EMBL" id="ODV95716.1"/>
    </source>
</evidence>
<name>A0A1E4TVF5_PACTA</name>
<evidence type="ECO:0000256" key="2">
    <source>
        <dbReference type="ARBA" id="ARBA00023002"/>
    </source>
</evidence>
<dbReference type="Proteomes" id="UP000094236">
    <property type="component" value="Unassembled WGS sequence"/>
</dbReference>
<dbReference type="PANTHER" id="PTHR22604:SF105">
    <property type="entry name" value="TRANS-1,2-DIHYDROBENZENE-1,2-DIOL DEHYDROGENASE"/>
    <property type="match status" value="1"/>
</dbReference>
<sequence length="357" mass="40472">MIYSLNWGIIGAGNISGQFVHDLCMNNANSTDFKHIIRSIGSSSKDKGEKFIAEHSIFDKNNFHIRPVAETYEEVFNNEQVNIVYLGTPHPFHKQQAIQAFNCGKHVLCEKPATINANDLTELIQLAKSKNLFFMEAVWTRFFPSIDLIKNYIFCEQILGETRRLFVDFSYDEEIEKLPPTSRVRDINLGGGALLDIGIYTITYARILLDDKLAPFNTDFQIKAALMIDKVDKVDYLCSILLNYETGKHAVLTASNILKGKEPFLRLEGTKGQLEIFSSNPAAPKKFKIIFNDGSKPIEYEDESSYLGFIYEANAIAKDIAESNIENSLMPTQESLLVMKIMDEVRKQNGLVYPQEK</sequence>
<dbReference type="EC" id="1.1.1.179" evidence="3"/>
<feature type="domain" description="Gfo/Idh/MocA-like oxidoreductase N-terminal" evidence="6">
    <location>
        <begin position="5"/>
        <end position="135"/>
    </location>
</feature>
<evidence type="ECO:0000259" key="7">
    <source>
        <dbReference type="Pfam" id="PF22725"/>
    </source>
</evidence>
<keyword evidence="9" id="KW-1185">Reference proteome</keyword>
<evidence type="ECO:0000256" key="1">
    <source>
        <dbReference type="ARBA" id="ARBA00010928"/>
    </source>
</evidence>
<dbReference type="Pfam" id="PF01408">
    <property type="entry name" value="GFO_IDH_MocA"/>
    <property type="match status" value="1"/>
</dbReference>
<dbReference type="Gene3D" id="3.40.50.720">
    <property type="entry name" value="NAD(P)-binding Rossmann-like Domain"/>
    <property type="match status" value="1"/>
</dbReference>
<evidence type="ECO:0000256" key="4">
    <source>
        <dbReference type="ARBA" id="ARBA00042988"/>
    </source>
</evidence>
<dbReference type="AlphaFoldDB" id="A0A1E4TVF5"/>
<dbReference type="EMBL" id="KV454014">
    <property type="protein sequence ID" value="ODV95716.1"/>
    <property type="molecule type" value="Genomic_DNA"/>
</dbReference>
<dbReference type="InterPro" id="IPR000683">
    <property type="entry name" value="Gfo/Idh/MocA-like_OxRdtase_N"/>
</dbReference>
<keyword evidence="2" id="KW-0560">Oxidoreductase</keyword>
<dbReference type="GO" id="GO:0047837">
    <property type="term" value="F:D-xylose 1-dehydrogenase (NADP+) activity"/>
    <property type="evidence" value="ECO:0007669"/>
    <property type="project" value="UniProtKB-EC"/>
</dbReference>
<protein>
    <recommendedName>
        <fullName evidence="3">D-xylose 1-dehydrogenase (NADP(+), D-xylono-1,5-lactone-forming)</fullName>
        <ecNumber evidence="3">1.1.1.179</ecNumber>
    </recommendedName>
    <alternativeName>
        <fullName evidence="4">D-xylose-NADP dehydrogenase</fullName>
    </alternativeName>
</protein>
<gene>
    <name evidence="8" type="ORF">PACTADRAFT_50398</name>
</gene>
<dbReference type="PANTHER" id="PTHR22604">
    <property type="entry name" value="OXIDOREDUCTASES"/>
    <property type="match status" value="1"/>
</dbReference>
<evidence type="ECO:0000259" key="6">
    <source>
        <dbReference type="Pfam" id="PF01408"/>
    </source>
</evidence>